<evidence type="ECO:0000313" key="1">
    <source>
        <dbReference type="EMBL" id="RYM09633.1"/>
    </source>
</evidence>
<organism evidence="1 2">
    <name type="scientific">Sphingobium cupriresistens</name>
    <dbReference type="NCBI Taxonomy" id="1132417"/>
    <lineage>
        <taxon>Bacteria</taxon>
        <taxon>Pseudomonadati</taxon>
        <taxon>Pseudomonadota</taxon>
        <taxon>Alphaproteobacteria</taxon>
        <taxon>Sphingomonadales</taxon>
        <taxon>Sphingomonadaceae</taxon>
        <taxon>Sphingobium</taxon>
    </lineage>
</organism>
<proteinExistence type="predicted"/>
<name>A0A8G1ZES4_9SPHN</name>
<accession>A0A8G1ZES4</accession>
<dbReference type="EMBL" id="SEOO01000022">
    <property type="protein sequence ID" value="RYM09633.1"/>
    <property type="molecule type" value="Genomic_DNA"/>
</dbReference>
<dbReference type="RefSeq" id="WP_129926941.1">
    <property type="nucleotide sequence ID" value="NZ_SEOO01000022.1"/>
</dbReference>
<dbReference type="Proteomes" id="UP000291572">
    <property type="component" value="Unassembled WGS sequence"/>
</dbReference>
<comment type="caution">
    <text evidence="1">The sequence shown here is derived from an EMBL/GenBank/DDBJ whole genome shotgun (WGS) entry which is preliminary data.</text>
</comment>
<protein>
    <submittedName>
        <fullName evidence="1">Uncharacterized protein</fullName>
    </submittedName>
</protein>
<gene>
    <name evidence="1" type="ORF">EWH12_13665</name>
</gene>
<sequence length="85" mass="9402">MTLKQPIEIRSVKTGRFVVHTAIVSDAVTADFCNAPRSFRVVNNVIKAMTISHDGVDIRNINRLLREPQEPAAELTTVDALATTR</sequence>
<dbReference type="AlphaFoldDB" id="A0A8G1ZES4"/>
<evidence type="ECO:0000313" key="2">
    <source>
        <dbReference type="Proteomes" id="UP000291572"/>
    </source>
</evidence>
<reference evidence="1 2" key="1">
    <citation type="submission" date="2019-02" db="EMBL/GenBank/DDBJ databases">
        <authorList>
            <person name="Feng G."/>
        </authorList>
    </citation>
    <scope>NUCLEOTIDE SEQUENCE [LARGE SCALE GENOMIC DNA]</scope>
    <source>
        <strain evidence="1 2">CCTCC AB 2011146</strain>
    </source>
</reference>